<dbReference type="GeneTree" id="ENSGT00940000161627"/>
<evidence type="ECO:0000313" key="1">
    <source>
        <dbReference type="Ensembl" id="ENSPANP00000058847.1"/>
    </source>
</evidence>
<dbReference type="Ensembl" id="ENSPANT00000083808.1">
    <property type="protein sequence ID" value="ENSPANP00000058847.1"/>
    <property type="gene ID" value="ENSPANG00000042808.1"/>
</dbReference>
<reference evidence="1" key="3">
    <citation type="submission" date="2025-09" db="UniProtKB">
        <authorList>
            <consortium name="Ensembl"/>
        </authorList>
    </citation>
    <scope>IDENTIFICATION</scope>
</reference>
<dbReference type="Proteomes" id="UP000028761">
    <property type="component" value="Chromosome 18"/>
</dbReference>
<organism evidence="1 2">
    <name type="scientific">Papio anubis</name>
    <name type="common">Olive baboon</name>
    <dbReference type="NCBI Taxonomy" id="9555"/>
    <lineage>
        <taxon>Eukaryota</taxon>
        <taxon>Metazoa</taxon>
        <taxon>Chordata</taxon>
        <taxon>Craniata</taxon>
        <taxon>Vertebrata</taxon>
        <taxon>Euteleostomi</taxon>
        <taxon>Mammalia</taxon>
        <taxon>Eutheria</taxon>
        <taxon>Euarchontoglires</taxon>
        <taxon>Primates</taxon>
        <taxon>Haplorrhini</taxon>
        <taxon>Catarrhini</taxon>
        <taxon>Cercopithecidae</taxon>
        <taxon>Cercopithecinae</taxon>
        <taxon>Papio</taxon>
    </lineage>
</organism>
<proteinExistence type="predicted"/>
<accession>A0A8I5NQB2</accession>
<evidence type="ECO:0000313" key="2">
    <source>
        <dbReference type="Proteomes" id="UP000028761"/>
    </source>
</evidence>
<reference evidence="1" key="2">
    <citation type="submission" date="2025-08" db="UniProtKB">
        <authorList>
            <consortium name="Ensembl"/>
        </authorList>
    </citation>
    <scope>IDENTIFICATION</scope>
</reference>
<dbReference type="PRINTS" id="PR02045">
    <property type="entry name" value="F138DOMAIN"/>
</dbReference>
<keyword evidence="2" id="KW-1185">Reference proteome</keyword>
<dbReference type="AlphaFoldDB" id="A0A8I5NQB2"/>
<reference evidence="1 2" key="1">
    <citation type="submission" date="2012-03" db="EMBL/GenBank/DDBJ databases">
        <title>Whole Genome Assembly of Papio anubis.</title>
        <authorList>
            <person name="Liu Y.L."/>
            <person name="Abraham K.A."/>
            <person name="Akbar H.A."/>
            <person name="Ali S.A."/>
            <person name="Anosike U.A."/>
            <person name="Aqrawi P.A."/>
            <person name="Arias F.A."/>
            <person name="Attaway T.A."/>
            <person name="Awwad R.A."/>
            <person name="Babu C.B."/>
            <person name="Bandaranaike D.B."/>
            <person name="Battles P.B."/>
            <person name="Bell A.B."/>
            <person name="Beltran B.B."/>
            <person name="Berhane-Mersha D.B."/>
            <person name="Bess C.B."/>
            <person name="Bickham C.B."/>
            <person name="Bolden T.B."/>
            <person name="Carter K.C."/>
            <person name="Chau D.C."/>
            <person name="Chavez A.C."/>
            <person name="Clerc-Blankenburg K.C."/>
            <person name="Coyle M.C."/>
            <person name="Dao M.D."/>
            <person name="Davila M.L.D."/>
            <person name="Davy-Carroll L.D."/>
            <person name="Denson S.D."/>
            <person name="Dinh H.D."/>
            <person name="Fernandez S.F."/>
            <person name="Fernando P.F."/>
            <person name="Forbes L.F."/>
            <person name="Francis C.F."/>
            <person name="Francisco L.F."/>
            <person name="Fu Q.F."/>
            <person name="Garcia-Iii R.G."/>
            <person name="Garrett T.G."/>
            <person name="Gross S.G."/>
            <person name="Gubbala S.G."/>
            <person name="Hirani K.H."/>
            <person name="Hogues M.H."/>
            <person name="Hollins B.H."/>
            <person name="Jackson L.J."/>
            <person name="Javaid M.J."/>
            <person name="Jhangiani S.J."/>
            <person name="Johnson A.J."/>
            <person name="Johnson B.J."/>
            <person name="Jones J.J."/>
            <person name="Joshi V.J."/>
            <person name="Kalu J.K."/>
            <person name="Khan N.K."/>
            <person name="Korchina V.K."/>
            <person name="Kovar C.K."/>
            <person name="Lago L.L."/>
            <person name="Lara F.L."/>
            <person name="Le T.-K.L."/>
            <person name="Lee S.L."/>
            <person name="Legall-Iii F.L."/>
            <person name="Lemon S.L."/>
            <person name="Liu J.L."/>
            <person name="Liu Y.-S.L."/>
            <person name="Liyanage D.L."/>
            <person name="Lopez J.L."/>
            <person name="Lorensuhewa L.L."/>
            <person name="Mata R.M."/>
            <person name="Mathew T.M."/>
            <person name="Mercado C.M."/>
            <person name="Mercado I.M."/>
            <person name="Morales K.M."/>
            <person name="Morgan M.M."/>
            <person name="Munidasa M.M."/>
            <person name="Ngo D.N."/>
            <person name="Nguyen L.N."/>
            <person name="Nguyen T.N."/>
            <person name="Nguyen N.N."/>
            <person name="Obregon M.O."/>
            <person name="Okwuonu G.O."/>
            <person name="Ongeri F.O."/>
            <person name="Onwere C.O."/>
            <person name="Osifeso I.O."/>
            <person name="Parra A.P."/>
            <person name="Patil S.P."/>
            <person name="Perez A.P."/>
            <person name="Perez Y.P."/>
            <person name="Pham C.P."/>
            <person name="Pu L.-L.P."/>
            <person name="Puazo M.P."/>
            <person name="Quiroz J.Q."/>
            <person name="Rouhana J.R."/>
            <person name="Ruiz M.R."/>
            <person name="Ruiz S.-J.R."/>
            <person name="Saada N.S."/>
            <person name="Santibanez J.S."/>
            <person name="Scheel M.S."/>
            <person name="Schneider B.S."/>
            <person name="Simmons D.S."/>
            <person name="Sisson I.S."/>
            <person name="Tang L.-Y.T."/>
            <person name="Thornton R.T."/>
            <person name="Tisius J.T."/>
            <person name="Toledanes G.T."/>
            <person name="Trejos Z.T."/>
            <person name="Usmani K.U."/>
            <person name="Varghese R.V."/>
            <person name="Vattathil S.V."/>
            <person name="Vee V.V."/>
            <person name="Walker D.W."/>
            <person name="Weissenberger G.W."/>
            <person name="White C.W."/>
            <person name="Williams A.W."/>
            <person name="Woodworth J.W."/>
            <person name="Wright R.W."/>
            <person name="Zhu Y.Z."/>
            <person name="Han Y.H."/>
            <person name="Newsham I.N."/>
            <person name="Nazareth L.N."/>
            <person name="Worley K.W."/>
            <person name="Muzny D.M."/>
            <person name="Rogers J.R."/>
            <person name="Gibbs R.G."/>
        </authorList>
    </citation>
    <scope>NUCLEOTIDE SEQUENCE [LARGE SCALE GENOMIC DNA]</scope>
</reference>
<sequence length="136" mass="15304">MLKYRSTKFEGVGMVGGAVKHVFTSIFGNFYIYLSTYLETESCPAAQAGVQWRNLVLLQPPPPRFKRFSCLRLPSSCNYKHHAQLIFVVLVEISFHHVGQAGLKLLASSDLPAWASQSPRITGVSHCTWPFIFLFL</sequence>
<dbReference type="PANTHER" id="PTHR46254">
    <property type="entry name" value="PROTEIN GVQW1-RELATED"/>
    <property type="match status" value="1"/>
</dbReference>
<protein>
    <submittedName>
        <fullName evidence="1">Uncharacterized protein</fullName>
    </submittedName>
</protein>
<name>A0A8I5NQB2_PAPAN</name>